<reference evidence="1 2" key="1">
    <citation type="submission" date="2015-01" db="EMBL/GenBank/DDBJ databases">
        <title>Evolution of Trichinella species and genotypes.</title>
        <authorList>
            <person name="Korhonen P.K."/>
            <person name="Edoardo P."/>
            <person name="Giuseppe L.R."/>
            <person name="Gasser R.B."/>
        </authorList>
    </citation>
    <scope>NUCLEOTIDE SEQUENCE [LARGE SCALE GENOMIC DNA]</scope>
    <source>
        <strain evidence="1">ISS1029</strain>
    </source>
</reference>
<proteinExistence type="predicted"/>
<accession>A0A0V1G8I9</accession>
<dbReference type="EMBL" id="JYDP01004845">
    <property type="protein sequence ID" value="KRY94555.1"/>
    <property type="molecule type" value="Genomic_DNA"/>
</dbReference>
<dbReference type="AlphaFoldDB" id="A0A0V1G8I9"/>
<keyword evidence="2" id="KW-1185">Reference proteome</keyword>
<sequence length="32" mass="4054">MCRKWRKIGLPKTKKYCTRLRNFIEYFTELTE</sequence>
<name>A0A0V1G8I9_9BILA</name>
<gene>
    <name evidence="1" type="ORF">T11_10922</name>
</gene>
<evidence type="ECO:0000313" key="2">
    <source>
        <dbReference type="Proteomes" id="UP000055024"/>
    </source>
</evidence>
<comment type="caution">
    <text evidence="1">The sequence shown here is derived from an EMBL/GenBank/DDBJ whole genome shotgun (WGS) entry which is preliminary data.</text>
</comment>
<dbReference type="Proteomes" id="UP000055024">
    <property type="component" value="Unassembled WGS sequence"/>
</dbReference>
<evidence type="ECO:0000313" key="1">
    <source>
        <dbReference type="EMBL" id="KRY94555.1"/>
    </source>
</evidence>
<organism evidence="1 2">
    <name type="scientific">Trichinella zimbabwensis</name>
    <dbReference type="NCBI Taxonomy" id="268475"/>
    <lineage>
        <taxon>Eukaryota</taxon>
        <taxon>Metazoa</taxon>
        <taxon>Ecdysozoa</taxon>
        <taxon>Nematoda</taxon>
        <taxon>Enoplea</taxon>
        <taxon>Dorylaimia</taxon>
        <taxon>Trichinellida</taxon>
        <taxon>Trichinellidae</taxon>
        <taxon>Trichinella</taxon>
    </lineage>
</organism>
<protein>
    <submittedName>
        <fullName evidence="1">Uncharacterized protein</fullName>
    </submittedName>
</protein>